<organism evidence="3 4">
    <name type="scientific">Mesonia hippocampi</name>
    <dbReference type="NCBI Taxonomy" id="1628250"/>
    <lineage>
        <taxon>Bacteria</taxon>
        <taxon>Pseudomonadati</taxon>
        <taxon>Bacteroidota</taxon>
        <taxon>Flavobacteriia</taxon>
        <taxon>Flavobacteriales</taxon>
        <taxon>Flavobacteriaceae</taxon>
        <taxon>Mesonia</taxon>
    </lineage>
</organism>
<name>A0A840EJR9_9FLAO</name>
<reference evidence="3 4" key="1">
    <citation type="submission" date="2020-08" db="EMBL/GenBank/DDBJ databases">
        <title>Genomic Encyclopedia of Type Strains, Phase IV (KMG-IV): sequencing the most valuable type-strain genomes for metagenomic binning, comparative biology and taxonomic classification.</title>
        <authorList>
            <person name="Goeker M."/>
        </authorList>
    </citation>
    <scope>NUCLEOTIDE SEQUENCE [LARGE SCALE GENOMIC DNA]</scope>
    <source>
        <strain evidence="3 4">DSM 29568</strain>
    </source>
</reference>
<dbReference type="GO" id="GO:0008794">
    <property type="term" value="F:arsenate reductase (glutaredoxin) activity"/>
    <property type="evidence" value="ECO:0007669"/>
    <property type="project" value="UniProtKB-EC"/>
</dbReference>
<dbReference type="PANTHER" id="PTHR30041">
    <property type="entry name" value="ARSENATE REDUCTASE"/>
    <property type="match status" value="1"/>
</dbReference>
<dbReference type="Pfam" id="PF03960">
    <property type="entry name" value="ArsC"/>
    <property type="match status" value="1"/>
</dbReference>
<dbReference type="EC" id="1.20.4.1" evidence="3"/>
<dbReference type="PROSITE" id="PS51353">
    <property type="entry name" value="ARSC"/>
    <property type="match status" value="1"/>
</dbReference>
<evidence type="ECO:0000313" key="4">
    <source>
        <dbReference type="Proteomes" id="UP000553034"/>
    </source>
</evidence>
<dbReference type="InterPro" id="IPR006660">
    <property type="entry name" value="Arsenate_reductase-like"/>
</dbReference>
<dbReference type="InterPro" id="IPR036249">
    <property type="entry name" value="Thioredoxin-like_sf"/>
</dbReference>
<keyword evidence="3" id="KW-0560">Oxidoreductase</keyword>
<evidence type="ECO:0000256" key="2">
    <source>
        <dbReference type="PROSITE-ProRule" id="PRU01282"/>
    </source>
</evidence>
<accession>A0A840EJR9</accession>
<sequence length="119" mass="14073">MPKKVYYLATCDTCKRILKEVALPDFFEKQEIKSSPLTPEQLEELYQLSGSYESLFNKRSRLYKERGLKDKNLEESDYKKLLLEHYTFLKRPVFIVDQHIFIGNSKKNIHALKEALSNL</sequence>
<proteinExistence type="inferred from homology"/>
<evidence type="ECO:0000256" key="1">
    <source>
        <dbReference type="ARBA" id="ARBA00007198"/>
    </source>
</evidence>
<comment type="caution">
    <text evidence="3">The sequence shown here is derived from an EMBL/GenBank/DDBJ whole genome shotgun (WGS) entry which is preliminary data.</text>
</comment>
<gene>
    <name evidence="3" type="ORF">GGR32_000672</name>
</gene>
<dbReference type="AlphaFoldDB" id="A0A840EJR9"/>
<protein>
    <submittedName>
        <fullName evidence="3">Arsenate reductase</fullName>
        <ecNumber evidence="3">1.20.4.1</ecNumber>
    </submittedName>
</protein>
<dbReference type="Gene3D" id="3.40.30.10">
    <property type="entry name" value="Glutaredoxin"/>
    <property type="match status" value="1"/>
</dbReference>
<dbReference type="SUPFAM" id="SSF52833">
    <property type="entry name" value="Thioredoxin-like"/>
    <property type="match status" value="1"/>
</dbReference>
<dbReference type="EMBL" id="JACIFO010000002">
    <property type="protein sequence ID" value="MBB4118398.1"/>
    <property type="molecule type" value="Genomic_DNA"/>
</dbReference>
<evidence type="ECO:0000313" key="3">
    <source>
        <dbReference type="EMBL" id="MBB4118398.1"/>
    </source>
</evidence>
<dbReference type="Proteomes" id="UP000553034">
    <property type="component" value="Unassembled WGS sequence"/>
</dbReference>
<keyword evidence="4" id="KW-1185">Reference proteome</keyword>
<comment type="similarity">
    <text evidence="1 2">Belongs to the ArsC family.</text>
</comment>
<dbReference type="PANTHER" id="PTHR30041:SF8">
    <property type="entry name" value="PROTEIN YFFB"/>
    <property type="match status" value="1"/>
</dbReference>
<dbReference type="RefSeq" id="WP_183476426.1">
    <property type="nucleotide sequence ID" value="NZ_JACIFO010000002.1"/>
</dbReference>